<dbReference type="Proteomes" id="UP000317646">
    <property type="component" value="Unassembled WGS sequence"/>
</dbReference>
<evidence type="ECO:0000256" key="1">
    <source>
        <dbReference type="SAM" id="MobiDB-lite"/>
    </source>
</evidence>
<organism evidence="2 3">
    <name type="scientific">Hymenobacter nivis</name>
    <dbReference type="NCBI Taxonomy" id="1850093"/>
    <lineage>
        <taxon>Bacteria</taxon>
        <taxon>Pseudomonadati</taxon>
        <taxon>Bacteroidota</taxon>
        <taxon>Cytophagia</taxon>
        <taxon>Cytophagales</taxon>
        <taxon>Hymenobacteraceae</taxon>
        <taxon>Hymenobacter</taxon>
    </lineage>
</organism>
<dbReference type="AlphaFoldDB" id="A0A502GV61"/>
<name>A0A502GV61_9BACT</name>
<dbReference type="EMBL" id="RCYZ01000005">
    <property type="protein sequence ID" value="TPG65525.1"/>
    <property type="molecule type" value="Genomic_DNA"/>
</dbReference>
<accession>A0A502GV61</accession>
<sequence>MQRYGLLGKPQKTKYLLLIYILISQGISDRAGAPGPTKASADARPGGWRIGAGFGSERRGGSSR</sequence>
<evidence type="ECO:0000313" key="3">
    <source>
        <dbReference type="Proteomes" id="UP000317646"/>
    </source>
</evidence>
<proteinExistence type="predicted"/>
<gene>
    <name evidence="2" type="ORF">EAH73_13770</name>
</gene>
<reference evidence="2 3" key="1">
    <citation type="journal article" date="2019" name="Environ. Microbiol.">
        <title>Species interactions and distinct microbial communities in high Arctic permafrost affected cryosols are associated with the CH4 and CO2 gas fluxes.</title>
        <authorList>
            <person name="Altshuler I."/>
            <person name="Hamel J."/>
            <person name="Turney S."/>
            <person name="Magnuson E."/>
            <person name="Levesque R."/>
            <person name="Greer C."/>
            <person name="Whyte L.G."/>
        </authorList>
    </citation>
    <scope>NUCLEOTIDE SEQUENCE [LARGE SCALE GENOMIC DNA]</scope>
    <source>
        <strain evidence="2 3">S9.2P</strain>
    </source>
</reference>
<feature type="region of interest" description="Disordered" evidence="1">
    <location>
        <begin position="31"/>
        <end position="64"/>
    </location>
</feature>
<comment type="caution">
    <text evidence="2">The sequence shown here is derived from an EMBL/GenBank/DDBJ whole genome shotgun (WGS) entry which is preliminary data.</text>
</comment>
<keyword evidence="3" id="KW-1185">Reference proteome</keyword>
<evidence type="ECO:0000313" key="2">
    <source>
        <dbReference type="EMBL" id="TPG65525.1"/>
    </source>
</evidence>
<protein>
    <submittedName>
        <fullName evidence="2">Uncharacterized protein</fullName>
    </submittedName>
</protein>